<gene>
    <name evidence="3" type="ORF">GFSPODELE1_LOCUS251</name>
</gene>
<dbReference type="EMBL" id="OZ037944">
    <property type="protein sequence ID" value="CAL1694321.1"/>
    <property type="molecule type" value="Genomic_DNA"/>
</dbReference>
<proteinExistence type="predicted"/>
<dbReference type="Proteomes" id="UP001497453">
    <property type="component" value="Chromosome 1"/>
</dbReference>
<name>A0ABP1CFE6_9APHY</name>
<feature type="compositionally biased region" description="Pro residues" evidence="1">
    <location>
        <begin position="441"/>
        <end position="459"/>
    </location>
</feature>
<evidence type="ECO:0000313" key="3">
    <source>
        <dbReference type="EMBL" id="CAL1694321.1"/>
    </source>
</evidence>
<feature type="region of interest" description="Disordered" evidence="1">
    <location>
        <begin position="345"/>
        <end position="421"/>
    </location>
</feature>
<evidence type="ECO:0000256" key="1">
    <source>
        <dbReference type="SAM" id="MobiDB-lite"/>
    </source>
</evidence>
<evidence type="ECO:0000313" key="4">
    <source>
        <dbReference type="Proteomes" id="UP001497453"/>
    </source>
</evidence>
<reference evidence="4" key="1">
    <citation type="submission" date="2024-04" db="EMBL/GenBank/DDBJ databases">
        <authorList>
            <person name="Shaw F."/>
            <person name="Minotto A."/>
        </authorList>
    </citation>
    <scope>NUCLEOTIDE SEQUENCE [LARGE SCALE GENOMIC DNA]</scope>
</reference>
<dbReference type="Gene3D" id="2.60.120.260">
    <property type="entry name" value="Galactose-binding domain-like"/>
    <property type="match status" value="1"/>
</dbReference>
<keyword evidence="2" id="KW-1133">Transmembrane helix</keyword>
<protein>
    <submittedName>
        <fullName evidence="3">Uncharacterized protein</fullName>
    </submittedName>
</protein>
<organism evidence="3 4">
    <name type="scientific">Somion occarium</name>
    <dbReference type="NCBI Taxonomy" id="3059160"/>
    <lineage>
        <taxon>Eukaryota</taxon>
        <taxon>Fungi</taxon>
        <taxon>Dikarya</taxon>
        <taxon>Basidiomycota</taxon>
        <taxon>Agaricomycotina</taxon>
        <taxon>Agaricomycetes</taxon>
        <taxon>Polyporales</taxon>
        <taxon>Cerrenaceae</taxon>
        <taxon>Somion</taxon>
    </lineage>
</organism>
<keyword evidence="2" id="KW-0812">Transmembrane</keyword>
<feature type="region of interest" description="Disordered" evidence="1">
    <location>
        <begin position="433"/>
        <end position="459"/>
    </location>
</feature>
<feature type="transmembrane region" description="Helical" evidence="2">
    <location>
        <begin position="300"/>
        <end position="322"/>
    </location>
</feature>
<evidence type="ECO:0000256" key="2">
    <source>
        <dbReference type="SAM" id="Phobius"/>
    </source>
</evidence>
<sequence>MGTPYNFTISDTSSILSFTPYGDGNLTSGWQQYFSASGDGLHPACGDAGIGESKHYTAYNGASMALDFVGTAVYVYGSSNNTYQVSLDSDPTTHVPPSSDLLFFQENLPRVKHSLNLTVLASEGRQLHFDGAMITDAPPKGTGAPSPTVIDNSNTTVLSYAGSWQNTTDRNVPTRDNPQPFHYTLSSGSSVSINFTECMAISLNGSRNCGHGRYSVKLSDFNDGYEYNYEYNASTFWVIGDTLKFYQAGLDPMRQYQLQITNLDDLKFTLNYVTLYQLGNDTAASVPTSTHMRSKGSLCIGIIVGPVVAVAVIILLSVFLWLRRRKCRSRHRISLGGVVPFPTTQVPGDGMRQPSGFAGMTASGRQAHQKHFIDANAIGEDRHAPEDPQPDEPRPSREEDLTPPTRSNLADCPLPSMSSPPVDVNRIIELIAQRIDRPPDSHPLPPPTLSVPPPRYPKW</sequence>
<keyword evidence="4" id="KW-1185">Reference proteome</keyword>
<accession>A0ABP1CFE6</accession>
<feature type="compositionally biased region" description="Basic and acidic residues" evidence="1">
    <location>
        <begin position="379"/>
        <end position="400"/>
    </location>
</feature>
<keyword evidence="2" id="KW-0472">Membrane</keyword>